<accession>A1KAL7</accession>
<sequence length="347" mass="39509">MDRTRTAHAETIDNVLAPLIPRGAAVALFDFPNYPNVGDSAIWLGTRHYLQRNGLIGRLIHIADIRLSKATGLPDLPSDCVILIQGGGNFGDIWPHHQNHREWIARHYPGNRIIQLPQSIHFDDPANLERTQRVLGAHPDFHLLVRDHPSFTIAERICPNTSRMCPDMALGLTSYSRPVSPKYAIVALMRTDKEQRGSPKRRAQHPDVRLTDWLEEPAHWMVRLDRMLALLHSRYPRKLPPLQRLHRELYEHLAEWRMARGSSLLAEGQVVITDRLHAHILCVLMDIPHVVLDNSYGKIANLRTAWSTGTEICHSTSDFDDAVRVARHLVSAHQQRNRPLTAPIAEQ</sequence>
<proteinExistence type="predicted"/>
<name>A1KAL7_AZOSB</name>
<dbReference type="RefSeq" id="WP_011766980.1">
    <property type="nucleotide sequence ID" value="NC_008702.1"/>
</dbReference>
<dbReference type="Pfam" id="PF04230">
    <property type="entry name" value="PS_pyruv_trans"/>
    <property type="match status" value="1"/>
</dbReference>
<dbReference type="Proteomes" id="UP000002588">
    <property type="component" value="Chromosome"/>
</dbReference>
<dbReference type="eggNOG" id="COG5039">
    <property type="taxonomic scope" value="Bacteria"/>
</dbReference>
<feature type="domain" description="Polysaccharide pyruvyl transferase" evidence="1">
    <location>
        <begin position="36"/>
        <end position="296"/>
    </location>
</feature>
<dbReference type="STRING" id="62928.azo3257"/>
<evidence type="ECO:0000313" key="2">
    <source>
        <dbReference type="EMBL" id="CAL95873.1"/>
    </source>
</evidence>
<reference evidence="2 3" key="1">
    <citation type="journal article" date="2006" name="Nat. Biotechnol.">
        <title>Complete genome of the mutualistic, N2-fixing grass endophyte Azoarcus sp. strain BH72.</title>
        <authorList>
            <person name="Krause A."/>
            <person name="Ramakumar A."/>
            <person name="Bartels D."/>
            <person name="Battistoni F."/>
            <person name="Bekel T."/>
            <person name="Boch J."/>
            <person name="Boehm M."/>
            <person name="Friedrich F."/>
            <person name="Hurek T."/>
            <person name="Krause L."/>
            <person name="Linke B."/>
            <person name="McHardy A.C."/>
            <person name="Sarkar A."/>
            <person name="Schneiker S."/>
            <person name="Syed A.A."/>
            <person name="Thauer R."/>
            <person name="Vorhoelter F.-J."/>
            <person name="Weidner S."/>
            <person name="Puehler A."/>
            <person name="Reinhold-Hurek B."/>
            <person name="Kaiser O."/>
            <person name="Goesmann A."/>
        </authorList>
    </citation>
    <scope>NUCLEOTIDE SEQUENCE [LARGE SCALE GENOMIC DNA]</scope>
    <source>
        <strain evidence="2 3">BH72</strain>
    </source>
</reference>
<dbReference type="AlphaFoldDB" id="A1KAL7"/>
<protein>
    <submittedName>
        <fullName evidence="2">Polysaccharide polymerase</fullName>
    </submittedName>
</protein>
<dbReference type="KEGG" id="azo:azo3257"/>
<dbReference type="HOGENOM" id="CLU_045699_0_0_4"/>
<gene>
    <name evidence="2" type="ordered locus">azo3257</name>
</gene>
<keyword evidence="3" id="KW-1185">Reference proteome</keyword>
<dbReference type="InterPro" id="IPR007345">
    <property type="entry name" value="Polysacch_pyruvyl_Trfase"/>
</dbReference>
<evidence type="ECO:0000259" key="1">
    <source>
        <dbReference type="Pfam" id="PF04230"/>
    </source>
</evidence>
<dbReference type="EMBL" id="AM406670">
    <property type="protein sequence ID" value="CAL95873.1"/>
    <property type="molecule type" value="Genomic_DNA"/>
</dbReference>
<evidence type="ECO:0000313" key="3">
    <source>
        <dbReference type="Proteomes" id="UP000002588"/>
    </source>
</evidence>
<organism evidence="2 3">
    <name type="scientific">Azoarcus sp. (strain BH72)</name>
    <dbReference type="NCBI Taxonomy" id="418699"/>
    <lineage>
        <taxon>Bacteria</taxon>
        <taxon>Pseudomonadati</taxon>
        <taxon>Pseudomonadota</taxon>
        <taxon>Betaproteobacteria</taxon>
        <taxon>Rhodocyclales</taxon>
        <taxon>Zoogloeaceae</taxon>
        <taxon>Azoarcus</taxon>
    </lineage>
</organism>